<keyword evidence="4 6" id="KW-0450">Lipoyl</keyword>
<sequence length="468" mass="48515">MSACHGIRRRRIEAIAQYGARSVADFAMPPLGADVDAGTLREWLVGAGDEVGEGDPVAVVEAADSTIEVEAPVSGTVQRPLVDAGMRVPVGTPLARIVPSEVMPEKQGGAAAPTTGPTAVTLGPLAPPAPEDAHTEVGPLVRHLAERRGVDLDTVEGSGRGGRVTRADVDQAIDAIARPPHIPATPLAQRLADVLSVDLGTVRGTGAEGVVRASDVRRAAASRSTAPSPRGAPPPVRPSERGTRGIRQAKAGPTPRTGREAPDLPHVPHYALSTTVDMVAAMDWLHDHNGRCPATERLRPSALLLKAAALAAREVPRLNGFWSGDHFTARDGVHVGVVVSRPGGRLVAPALHHADTLELPRLMAALTDLSARARTGGPGASEAADATITVIDLGDQGVESVFGVLSPPRVAVAGFGRIVERPCAVDGAVGVRPTVTVTLSADHRAADGAVAARYLRAVDRLLQHPEEL</sequence>
<evidence type="ECO:0000259" key="9">
    <source>
        <dbReference type="PROSITE" id="PS51826"/>
    </source>
</evidence>
<dbReference type="Pfam" id="PF02817">
    <property type="entry name" value="E3_binding"/>
    <property type="match status" value="2"/>
</dbReference>
<dbReference type="CDD" id="cd06849">
    <property type="entry name" value="lipoyl_domain"/>
    <property type="match status" value="1"/>
</dbReference>
<feature type="domain" description="Peripheral subunit-binding (PSBD)" evidence="9">
    <location>
        <begin position="136"/>
        <end position="173"/>
    </location>
</feature>
<reference evidence="10" key="1">
    <citation type="submission" date="2021-10" db="EMBL/GenBank/DDBJ databases">
        <title>Streptomyces nigrumlapis sp.nov.,an antimicrobial producing actinobacterium isolated from Black Gobi rocks.</title>
        <authorList>
            <person name="Wen Y."/>
            <person name="Zhang W."/>
            <person name="Liu X.G."/>
        </authorList>
    </citation>
    <scope>NUCLEOTIDE SEQUENCE</scope>
    <source>
        <strain evidence="10">ST13-2-2</strain>
    </source>
</reference>
<feature type="compositionally biased region" description="Low complexity" evidence="7">
    <location>
        <begin position="219"/>
        <end position="229"/>
    </location>
</feature>
<evidence type="ECO:0000256" key="6">
    <source>
        <dbReference type="RuleBase" id="RU003423"/>
    </source>
</evidence>
<accession>A0ABY4LZM9</accession>
<dbReference type="EC" id="2.3.1.-" evidence="6"/>
<keyword evidence="3 6" id="KW-0808">Transferase</keyword>
<dbReference type="SUPFAM" id="SSF51230">
    <property type="entry name" value="Single hybrid motif"/>
    <property type="match status" value="1"/>
</dbReference>
<dbReference type="InterPro" id="IPR001078">
    <property type="entry name" value="2-oxoacid_DH_actylTfrase"/>
</dbReference>
<feature type="domain" description="Peripheral subunit-binding (PSBD)" evidence="9">
    <location>
        <begin position="183"/>
        <end position="220"/>
    </location>
</feature>
<dbReference type="EMBL" id="CP086322">
    <property type="protein sequence ID" value="UQA90954.1"/>
    <property type="molecule type" value="Genomic_DNA"/>
</dbReference>
<evidence type="ECO:0000256" key="3">
    <source>
        <dbReference type="ARBA" id="ARBA00022679"/>
    </source>
</evidence>
<dbReference type="InterPro" id="IPR050743">
    <property type="entry name" value="2-oxoacid_DH_E2_comp"/>
</dbReference>
<evidence type="ECO:0000256" key="1">
    <source>
        <dbReference type="ARBA" id="ARBA00001938"/>
    </source>
</evidence>
<comment type="similarity">
    <text evidence="2 6">Belongs to the 2-oxoacid dehydrogenase family.</text>
</comment>
<feature type="region of interest" description="Disordered" evidence="7">
    <location>
        <begin position="213"/>
        <end position="267"/>
    </location>
</feature>
<keyword evidence="11" id="KW-1185">Reference proteome</keyword>
<dbReference type="SUPFAM" id="SSF47005">
    <property type="entry name" value="Peripheral subunit-binding domain of 2-oxo acid dehydrogenase complex"/>
    <property type="match status" value="2"/>
</dbReference>
<keyword evidence="5 6" id="KW-0012">Acyltransferase</keyword>
<comment type="cofactor">
    <cofactor evidence="1 6">
        <name>(R)-lipoate</name>
        <dbReference type="ChEBI" id="CHEBI:83088"/>
    </cofactor>
</comment>
<protein>
    <recommendedName>
        <fullName evidence="6">Dihydrolipoamide acetyltransferase component of pyruvate dehydrogenase complex</fullName>
        <ecNumber evidence="6">2.3.1.-</ecNumber>
    </recommendedName>
</protein>
<evidence type="ECO:0000313" key="10">
    <source>
        <dbReference type="EMBL" id="UQA90954.1"/>
    </source>
</evidence>
<dbReference type="PROSITE" id="PS50968">
    <property type="entry name" value="BIOTINYL_LIPOYL"/>
    <property type="match status" value="1"/>
</dbReference>
<organism evidence="10 11">
    <name type="scientific">Streptomyces halobius</name>
    <dbReference type="NCBI Taxonomy" id="2879846"/>
    <lineage>
        <taxon>Bacteria</taxon>
        <taxon>Bacillati</taxon>
        <taxon>Actinomycetota</taxon>
        <taxon>Actinomycetes</taxon>
        <taxon>Kitasatosporales</taxon>
        <taxon>Streptomycetaceae</taxon>
        <taxon>Streptomyces</taxon>
    </lineage>
</organism>
<evidence type="ECO:0000256" key="7">
    <source>
        <dbReference type="SAM" id="MobiDB-lite"/>
    </source>
</evidence>
<evidence type="ECO:0000259" key="8">
    <source>
        <dbReference type="PROSITE" id="PS50968"/>
    </source>
</evidence>
<name>A0ABY4LZM9_9ACTN</name>
<dbReference type="SUPFAM" id="SSF52777">
    <property type="entry name" value="CoA-dependent acyltransferases"/>
    <property type="match status" value="1"/>
</dbReference>
<dbReference type="PANTHER" id="PTHR43178">
    <property type="entry name" value="DIHYDROLIPOAMIDE ACETYLTRANSFERASE COMPONENT OF PYRUVATE DEHYDROGENASE COMPLEX"/>
    <property type="match status" value="1"/>
</dbReference>
<dbReference type="Pfam" id="PF00198">
    <property type="entry name" value="2-oxoacid_dh"/>
    <property type="match status" value="1"/>
</dbReference>
<dbReference type="PROSITE" id="PS51826">
    <property type="entry name" value="PSBD"/>
    <property type="match status" value="2"/>
</dbReference>
<dbReference type="PANTHER" id="PTHR43178:SF5">
    <property type="entry name" value="LIPOAMIDE ACYLTRANSFERASE COMPONENT OF BRANCHED-CHAIN ALPHA-KETO ACID DEHYDROGENASE COMPLEX, MITOCHONDRIAL"/>
    <property type="match status" value="1"/>
</dbReference>
<gene>
    <name evidence="10" type="ORF">K9S39_02820</name>
</gene>
<dbReference type="Gene3D" id="4.10.320.10">
    <property type="entry name" value="E3-binding domain"/>
    <property type="match status" value="2"/>
</dbReference>
<evidence type="ECO:0000313" key="11">
    <source>
        <dbReference type="Proteomes" id="UP000830115"/>
    </source>
</evidence>
<dbReference type="InterPro" id="IPR000089">
    <property type="entry name" value="Biotin_lipoyl"/>
</dbReference>
<dbReference type="InterPro" id="IPR011053">
    <property type="entry name" value="Single_hybrid_motif"/>
</dbReference>
<dbReference type="Proteomes" id="UP000830115">
    <property type="component" value="Chromosome"/>
</dbReference>
<dbReference type="Gene3D" id="3.30.559.10">
    <property type="entry name" value="Chloramphenicol acetyltransferase-like domain"/>
    <property type="match status" value="1"/>
</dbReference>
<dbReference type="Pfam" id="PF00364">
    <property type="entry name" value="Biotin_lipoyl"/>
    <property type="match status" value="1"/>
</dbReference>
<proteinExistence type="inferred from homology"/>
<evidence type="ECO:0000256" key="2">
    <source>
        <dbReference type="ARBA" id="ARBA00007317"/>
    </source>
</evidence>
<dbReference type="InterPro" id="IPR036625">
    <property type="entry name" value="E3-bd_dom_sf"/>
</dbReference>
<dbReference type="RefSeq" id="WP_248861733.1">
    <property type="nucleotide sequence ID" value="NZ_CP086322.1"/>
</dbReference>
<dbReference type="InterPro" id="IPR023213">
    <property type="entry name" value="CAT-like_dom_sf"/>
</dbReference>
<dbReference type="InterPro" id="IPR004167">
    <property type="entry name" value="PSBD"/>
</dbReference>
<feature type="domain" description="Lipoyl-binding" evidence="8">
    <location>
        <begin position="23"/>
        <end position="98"/>
    </location>
</feature>
<evidence type="ECO:0000256" key="5">
    <source>
        <dbReference type="ARBA" id="ARBA00023315"/>
    </source>
</evidence>
<evidence type="ECO:0000256" key="4">
    <source>
        <dbReference type="ARBA" id="ARBA00022823"/>
    </source>
</evidence>
<dbReference type="Gene3D" id="2.40.50.100">
    <property type="match status" value="1"/>
</dbReference>